<keyword evidence="3" id="KW-0808">Transferase</keyword>
<dbReference type="InterPro" id="IPR023397">
    <property type="entry name" value="SAM-dep_MeTrfase_MraW_recog"/>
</dbReference>
<dbReference type="PANTHER" id="PTHR11265">
    <property type="entry name" value="S-ADENOSYL-METHYLTRANSFERASE MRAW"/>
    <property type="match status" value="1"/>
</dbReference>
<accession>A0A381TED5</accession>
<dbReference type="PIRSF" id="PIRSF004486">
    <property type="entry name" value="MraW"/>
    <property type="match status" value="1"/>
</dbReference>
<evidence type="ECO:0008006" key="6">
    <source>
        <dbReference type="Google" id="ProtNLM"/>
    </source>
</evidence>
<proteinExistence type="inferred from homology"/>
<dbReference type="Gene3D" id="3.40.50.150">
    <property type="entry name" value="Vaccinia Virus protein VP39"/>
    <property type="match status" value="1"/>
</dbReference>
<keyword evidence="2" id="KW-0489">Methyltransferase</keyword>
<keyword evidence="4" id="KW-0949">S-adenosyl-L-methionine</keyword>
<dbReference type="GO" id="GO:0070475">
    <property type="term" value="P:rRNA base methylation"/>
    <property type="evidence" value="ECO:0007669"/>
    <property type="project" value="TreeGrafter"/>
</dbReference>
<comment type="similarity">
    <text evidence="1">Belongs to the methyltransferase superfamily. RsmH family.</text>
</comment>
<dbReference type="AlphaFoldDB" id="A0A381TED5"/>
<dbReference type="Pfam" id="PF01795">
    <property type="entry name" value="Methyltransf_5"/>
    <property type="match status" value="1"/>
</dbReference>
<dbReference type="SUPFAM" id="SSF53335">
    <property type="entry name" value="S-adenosyl-L-methionine-dependent methyltransferases"/>
    <property type="match status" value="1"/>
</dbReference>
<dbReference type="InterPro" id="IPR029063">
    <property type="entry name" value="SAM-dependent_MTases_sf"/>
</dbReference>
<sequence>MLEESITSLGIKEDGVYVDLTFGGGGHSKAILNALGRKGKLLAFDQDLDAIENEILDDRLLLINQNFKFLKQNLFYHGYQMVDGILADLGVSSYQFDKPERGFSIRHQSRLDMRMNKNGKLTASEILNTYSESELAKIFYEYSDLKNSRSIAKLIINKRNENKINSTEQLNNLLDPVLLKGYENKTLAKIYQALRIEVNDEIEVLKQLLVQLPDVLKKGGKVSIITYHSVEDRLVKRFIKNGCFELEPLKDDFGRTNIPFKKSFKFKVPSKEEIKNNNRSRSAKLRSAVRI</sequence>
<dbReference type="EMBL" id="UINC01004459">
    <property type="protein sequence ID" value="SVA14486.1"/>
    <property type="molecule type" value="Genomic_DNA"/>
</dbReference>
<dbReference type="NCBIfam" id="TIGR00006">
    <property type="entry name" value="16S rRNA (cytosine(1402)-N(4))-methyltransferase RsmH"/>
    <property type="match status" value="1"/>
</dbReference>
<evidence type="ECO:0000256" key="1">
    <source>
        <dbReference type="ARBA" id="ARBA00010396"/>
    </source>
</evidence>
<dbReference type="SUPFAM" id="SSF81799">
    <property type="entry name" value="Putative methyltransferase TM0872, insert domain"/>
    <property type="match status" value="1"/>
</dbReference>
<dbReference type="Gene3D" id="1.10.150.170">
    <property type="entry name" value="Putative methyltransferase TM0872, insert domain"/>
    <property type="match status" value="1"/>
</dbReference>
<dbReference type="GO" id="GO:0005737">
    <property type="term" value="C:cytoplasm"/>
    <property type="evidence" value="ECO:0007669"/>
    <property type="project" value="TreeGrafter"/>
</dbReference>
<evidence type="ECO:0000256" key="3">
    <source>
        <dbReference type="ARBA" id="ARBA00022679"/>
    </source>
</evidence>
<name>A0A381TED5_9ZZZZ</name>
<dbReference type="GO" id="GO:0071424">
    <property type="term" value="F:rRNA (cytosine-N4-)-methyltransferase activity"/>
    <property type="evidence" value="ECO:0007669"/>
    <property type="project" value="TreeGrafter"/>
</dbReference>
<protein>
    <recommendedName>
        <fullName evidence="6">16S rRNA (Cytosine(1402)-N(4))-methyltransferase</fullName>
    </recommendedName>
</protein>
<evidence type="ECO:0000256" key="4">
    <source>
        <dbReference type="ARBA" id="ARBA00022691"/>
    </source>
</evidence>
<dbReference type="InterPro" id="IPR002903">
    <property type="entry name" value="RsmH"/>
</dbReference>
<dbReference type="HAMAP" id="MF_01007">
    <property type="entry name" value="16SrRNA_methyltr_H"/>
    <property type="match status" value="1"/>
</dbReference>
<evidence type="ECO:0000313" key="5">
    <source>
        <dbReference type="EMBL" id="SVA14486.1"/>
    </source>
</evidence>
<reference evidence="5" key="1">
    <citation type="submission" date="2018-05" db="EMBL/GenBank/DDBJ databases">
        <authorList>
            <person name="Lanie J.A."/>
            <person name="Ng W.-L."/>
            <person name="Kazmierczak K.M."/>
            <person name="Andrzejewski T.M."/>
            <person name="Davidsen T.M."/>
            <person name="Wayne K.J."/>
            <person name="Tettelin H."/>
            <person name="Glass J.I."/>
            <person name="Rusch D."/>
            <person name="Podicherti R."/>
            <person name="Tsui H.-C.T."/>
            <person name="Winkler M.E."/>
        </authorList>
    </citation>
    <scope>NUCLEOTIDE SEQUENCE</scope>
</reference>
<organism evidence="5">
    <name type="scientific">marine metagenome</name>
    <dbReference type="NCBI Taxonomy" id="408172"/>
    <lineage>
        <taxon>unclassified sequences</taxon>
        <taxon>metagenomes</taxon>
        <taxon>ecological metagenomes</taxon>
    </lineage>
</organism>
<dbReference type="PANTHER" id="PTHR11265:SF0">
    <property type="entry name" value="12S RRNA N4-METHYLCYTIDINE METHYLTRANSFERASE"/>
    <property type="match status" value="1"/>
</dbReference>
<gene>
    <name evidence="5" type="ORF">METZ01_LOCUS67340</name>
</gene>
<evidence type="ECO:0000256" key="2">
    <source>
        <dbReference type="ARBA" id="ARBA00022603"/>
    </source>
</evidence>